<accession>A0AAD9Q5C2</accession>
<name>A0AAD9Q5C2_ACRCE</name>
<dbReference type="PROSITE" id="PS50056">
    <property type="entry name" value="TYR_PHOSPHATASE_2"/>
    <property type="match status" value="1"/>
</dbReference>
<sequence>ETGGGNQKEEESSSTAGVVGTVVPVVVVVLLIVGAVAGVIFWRRRRGSTDRSSKGSESHPMTDVSVNSAYDTIRPDSEDSQPQTTMGAERGEPVGGTAEPIYGNAEVMETEDKPKPIPVSQFSEYVTQMRRDKNAGFSKQYTNSSILRNNHVSREQTNIFSLISCPSTTKSMLKLADQHFDCKEDDHSRVILPLIDGEENSDYVNASYLHGYDSTPNTYIACQGPVPGTYQDFWRMVWQENVTTVVMLTRLVEHGRTKCHQYWPEKAETYRDITVTNHKTETFADYAIRTFILQKEPKKDVKYSSFTSLSGLTRVFRVTLLLFLLFEENAGVGRTGAFIVIDAMLESIEKKKVVDVCNYIQLLRNNRISMVQTEEEYVFINMALLESITCGNTEIPAHDIRVALKKLLALNPKTKMSGLACEY</sequence>
<dbReference type="InterPro" id="IPR000387">
    <property type="entry name" value="Tyr_Pase_dom"/>
</dbReference>
<dbReference type="PRINTS" id="PR00700">
    <property type="entry name" value="PRTYPHPHTASE"/>
</dbReference>
<dbReference type="SMART" id="SM00194">
    <property type="entry name" value="PTPc"/>
    <property type="match status" value="1"/>
</dbReference>
<comment type="caution">
    <text evidence="5">The sequence shown here is derived from an EMBL/GenBank/DDBJ whole genome shotgun (WGS) entry which is preliminary data.</text>
</comment>
<feature type="compositionally biased region" description="Basic and acidic residues" evidence="1">
    <location>
        <begin position="47"/>
        <end position="57"/>
    </location>
</feature>
<keyword evidence="5" id="KW-0675">Receptor</keyword>
<feature type="region of interest" description="Disordered" evidence="1">
    <location>
        <begin position="45"/>
        <end position="97"/>
    </location>
</feature>
<dbReference type="InterPro" id="IPR003595">
    <property type="entry name" value="Tyr_Pase_cat"/>
</dbReference>
<evidence type="ECO:0000256" key="1">
    <source>
        <dbReference type="SAM" id="MobiDB-lite"/>
    </source>
</evidence>
<dbReference type="PANTHER" id="PTHR19134">
    <property type="entry name" value="RECEPTOR-TYPE TYROSINE-PROTEIN PHOSPHATASE"/>
    <property type="match status" value="1"/>
</dbReference>
<dbReference type="InterPro" id="IPR000242">
    <property type="entry name" value="PTP_cat"/>
</dbReference>
<feature type="transmembrane region" description="Helical" evidence="2">
    <location>
        <begin position="18"/>
        <end position="42"/>
    </location>
</feature>
<reference evidence="5" key="1">
    <citation type="journal article" date="2023" name="G3 (Bethesda)">
        <title>Whole genome assembly and annotation of the endangered Caribbean coral Acropora cervicornis.</title>
        <authorList>
            <person name="Selwyn J.D."/>
            <person name="Vollmer S.V."/>
        </authorList>
    </citation>
    <scope>NUCLEOTIDE SEQUENCE</scope>
    <source>
        <strain evidence="5">K2</strain>
    </source>
</reference>
<keyword evidence="2" id="KW-1133">Transmembrane helix</keyword>
<feature type="domain" description="Tyrosine-protein phosphatase" evidence="3">
    <location>
        <begin position="186"/>
        <end position="387"/>
    </location>
</feature>
<organism evidence="5 6">
    <name type="scientific">Acropora cervicornis</name>
    <name type="common">Staghorn coral</name>
    <dbReference type="NCBI Taxonomy" id="6130"/>
    <lineage>
        <taxon>Eukaryota</taxon>
        <taxon>Metazoa</taxon>
        <taxon>Cnidaria</taxon>
        <taxon>Anthozoa</taxon>
        <taxon>Hexacorallia</taxon>
        <taxon>Scleractinia</taxon>
        <taxon>Astrocoeniina</taxon>
        <taxon>Acroporidae</taxon>
        <taxon>Acropora</taxon>
    </lineage>
</organism>
<dbReference type="PROSITE" id="PS50055">
    <property type="entry name" value="TYR_PHOSPHATASE_PTP"/>
    <property type="match status" value="1"/>
</dbReference>
<evidence type="ECO:0000313" key="6">
    <source>
        <dbReference type="Proteomes" id="UP001249851"/>
    </source>
</evidence>
<protein>
    <submittedName>
        <fullName evidence="5">Receptor-type tyrosine-protein phosphatase S</fullName>
    </submittedName>
</protein>
<reference evidence="5" key="2">
    <citation type="journal article" date="2023" name="Science">
        <title>Genomic signatures of disease resistance in endangered staghorn corals.</title>
        <authorList>
            <person name="Vollmer S.V."/>
            <person name="Selwyn J.D."/>
            <person name="Despard B.A."/>
            <person name="Roesel C.L."/>
        </authorList>
    </citation>
    <scope>NUCLEOTIDE SEQUENCE</scope>
    <source>
        <strain evidence="5">K2</strain>
    </source>
</reference>
<dbReference type="InterPro" id="IPR050348">
    <property type="entry name" value="Protein-Tyr_Phosphatase"/>
</dbReference>
<dbReference type="GO" id="GO:0004725">
    <property type="term" value="F:protein tyrosine phosphatase activity"/>
    <property type="evidence" value="ECO:0007669"/>
    <property type="project" value="InterPro"/>
</dbReference>
<dbReference type="Gene3D" id="3.90.190.10">
    <property type="entry name" value="Protein tyrosine phosphatase superfamily"/>
    <property type="match status" value="1"/>
</dbReference>
<evidence type="ECO:0000259" key="4">
    <source>
        <dbReference type="PROSITE" id="PS50056"/>
    </source>
</evidence>
<evidence type="ECO:0000313" key="5">
    <source>
        <dbReference type="EMBL" id="KAK2555072.1"/>
    </source>
</evidence>
<keyword evidence="6" id="KW-1185">Reference proteome</keyword>
<dbReference type="Pfam" id="PF00102">
    <property type="entry name" value="Y_phosphatase"/>
    <property type="match status" value="2"/>
</dbReference>
<keyword evidence="2" id="KW-0472">Membrane</keyword>
<feature type="domain" description="Tyrosine specific protein phosphatases" evidence="4">
    <location>
        <begin position="324"/>
        <end position="378"/>
    </location>
</feature>
<gene>
    <name evidence="5" type="ORF">P5673_023424</name>
</gene>
<dbReference type="PANTHER" id="PTHR19134:SF449">
    <property type="entry name" value="TYROSINE-PROTEIN PHOSPHATASE 1"/>
    <property type="match status" value="1"/>
</dbReference>
<dbReference type="EMBL" id="JARQWQ010000065">
    <property type="protein sequence ID" value="KAK2555072.1"/>
    <property type="molecule type" value="Genomic_DNA"/>
</dbReference>
<dbReference type="SMART" id="SM00404">
    <property type="entry name" value="PTPc_motif"/>
    <property type="match status" value="1"/>
</dbReference>
<dbReference type="Proteomes" id="UP001249851">
    <property type="component" value="Unassembled WGS sequence"/>
</dbReference>
<proteinExistence type="predicted"/>
<keyword evidence="2" id="KW-0812">Transmembrane</keyword>
<dbReference type="AlphaFoldDB" id="A0AAD9Q5C2"/>
<evidence type="ECO:0000259" key="3">
    <source>
        <dbReference type="PROSITE" id="PS50055"/>
    </source>
</evidence>
<feature type="non-terminal residue" evidence="5">
    <location>
        <position position="423"/>
    </location>
</feature>
<feature type="non-terminal residue" evidence="5">
    <location>
        <position position="1"/>
    </location>
</feature>
<evidence type="ECO:0000256" key="2">
    <source>
        <dbReference type="SAM" id="Phobius"/>
    </source>
</evidence>
<dbReference type="InterPro" id="IPR029021">
    <property type="entry name" value="Prot-tyrosine_phosphatase-like"/>
</dbReference>
<dbReference type="SUPFAM" id="SSF52799">
    <property type="entry name" value="(Phosphotyrosine protein) phosphatases II"/>
    <property type="match status" value="1"/>
</dbReference>